<dbReference type="Proteomes" id="UP000823847">
    <property type="component" value="Unassembled WGS sequence"/>
</dbReference>
<dbReference type="Pfam" id="PF01128">
    <property type="entry name" value="IspD"/>
    <property type="match status" value="1"/>
</dbReference>
<comment type="caution">
    <text evidence="4">The sequence shown here is derived from an EMBL/GenBank/DDBJ whole genome shotgun (WGS) entry which is preliminary data.</text>
</comment>
<evidence type="ECO:0000313" key="4">
    <source>
        <dbReference type="EMBL" id="HIX86388.1"/>
    </source>
</evidence>
<dbReference type="PANTHER" id="PTHR32125">
    <property type="entry name" value="2-C-METHYL-D-ERYTHRITOL 4-PHOSPHATE CYTIDYLYLTRANSFERASE, CHLOROPLASTIC"/>
    <property type="match status" value="1"/>
</dbReference>
<reference evidence="4" key="1">
    <citation type="journal article" date="2021" name="PeerJ">
        <title>Extensive microbial diversity within the chicken gut microbiome revealed by metagenomics and culture.</title>
        <authorList>
            <person name="Gilroy R."/>
            <person name="Ravi A."/>
            <person name="Getino M."/>
            <person name="Pursley I."/>
            <person name="Horton D.L."/>
            <person name="Alikhan N.F."/>
            <person name="Baker D."/>
            <person name="Gharbi K."/>
            <person name="Hall N."/>
            <person name="Watson M."/>
            <person name="Adriaenssens E.M."/>
            <person name="Foster-Nyarko E."/>
            <person name="Jarju S."/>
            <person name="Secka A."/>
            <person name="Antonio M."/>
            <person name="Oren A."/>
            <person name="Chaudhuri R.R."/>
            <person name="La Ragione R."/>
            <person name="Hildebrand F."/>
            <person name="Pallen M.J."/>
        </authorList>
    </citation>
    <scope>NUCLEOTIDE SEQUENCE</scope>
    <source>
        <strain evidence="4">ChiHecec2B26-12326</strain>
    </source>
</reference>
<evidence type="ECO:0000256" key="1">
    <source>
        <dbReference type="ARBA" id="ARBA00022679"/>
    </source>
</evidence>
<name>A0A9D1XRP6_9BACT</name>
<comment type="pathway">
    <text evidence="3">Isoprenoid biosynthesis; isopentenyl diphosphate biosynthesis via DXP pathway; isopentenyl diphosphate from 1-deoxy-D-xylulose 5-phosphate: step 2/6.</text>
</comment>
<keyword evidence="1 3" id="KW-0808">Transferase</keyword>
<dbReference type="InterPro" id="IPR034683">
    <property type="entry name" value="IspD/TarI"/>
</dbReference>
<evidence type="ECO:0000256" key="3">
    <source>
        <dbReference type="HAMAP-Rule" id="MF_00108"/>
    </source>
</evidence>
<organism evidence="4 5">
    <name type="scientific">Candidatus Parabacteroides intestinigallinarum</name>
    <dbReference type="NCBI Taxonomy" id="2838722"/>
    <lineage>
        <taxon>Bacteria</taxon>
        <taxon>Pseudomonadati</taxon>
        <taxon>Bacteroidota</taxon>
        <taxon>Bacteroidia</taxon>
        <taxon>Bacteroidales</taxon>
        <taxon>Tannerellaceae</taxon>
        <taxon>Parabacteroides</taxon>
    </lineage>
</organism>
<dbReference type="EC" id="2.7.7.60" evidence="3"/>
<dbReference type="NCBIfam" id="NF001186">
    <property type="entry name" value="PRK00155.2-3"/>
    <property type="match status" value="1"/>
</dbReference>
<accession>A0A9D1XRP6</accession>
<dbReference type="Gene3D" id="3.90.550.10">
    <property type="entry name" value="Spore Coat Polysaccharide Biosynthesis Protein SpsA, Chain A"/>
    <property type="match status" value="1"/>
</dbReference>
<gene>
    <name evidence="3" type="primary">ispD</name>
    <name evidence="4" type="ORF">H9848_07245</name>
</gene>
<keyword evidence="3" id="KW-0414">Isoprene biosynthesis</keyword>
<dbReference type="InterPro" id="IPR050088">
    <property type="entry name" value="IspD/TarI_cytidylyltransf_bact"/>
</dbReference>
<dbReference type="SUPFAM" id="SSF53448">
    <property type="entry name" value="Nucleotide-diphospho-sugar transferases"/>
    <property type="match status" value="1"/>
</dbReference>
<keyword evidence="2 3" id="KW-0548">Nucleotidyltransferase</keyword>
<protein>
    <recommendedName>
        <fullName evidence="3">2-C-methyl-D-erythritol 4-phosphate cytidylyltransferase</fullName>
        <ecNumber evidence="3">2.7.7.60</ecNumber>
    </recommendedName>
    <alternativeName>
        <fullName evidence="3">4-diphosphocytidyl-2C-methyl-D-erythritol synthase</fullName>
    </alternativeName>
    <alternativeName>
        <fullName evidence="3">MEP cytidylyltransferase</fullName>
        <shortName evidence="3">MCT</shortName>
    </alternativeName>
</protein>
<comment type="catalytic activity">
    <reaction evidence="3">
        <text>2-C-methyl-D-erythritol 4-phosphate + CTP + H(+) = 4-CDP-2-C-methyl-D-erythritol + diphosphate</text>
        <dbReference type="Rhea" id="RHEA:13429"/>
        <dbReference type="ChEBI" id="CHEBI:15378"/>
        <dbReference type="ChEBI" id="CHEBI:33019"/>
        <dbReference type="ChEBI" id="CHEBI:37563"/>
        <dbReference type="ChEBI" id="CHEBI:57823"/>
        <dbReference type="ChEBI" id="CHEBI:58262"/>
        <dbReference type="EC" id="2.7.7.60"/>
    </reaction>
</comment>
<dbReference type="AlphaFoldDB" id="A0A9D1XRP6"/>
<dbReference type="CDD" id="cd02516">
    <property type="entry name" value="CDP-ME_synthetase"/>
    <property type="match status" value="1"/>
</dbReference>
<dbReference type="PANTHER" id="PTHR32125:SF4">
    <property type="entry name" value="2-C-METHYL-D-ERYTHRITOL 4-PHOSPHATE CYTIDYLYLTRANSFERASE, CHLOROPLASTIC"/>
    <property type="match status" value="1"/>
</dbReference>
<proteinExistence type="inferred from homology"/>
<feature type="site" description="Positions MEP for the nucleophilic attack" evidence="3">
    <location>
        <position position="216"/>
    </location>
</feature>
<dbReference type="HAMAP" id="MF_00108">
    <property type="entry name" value="IspD"/>
    <property type="match status" value="1"/>
</dbReference>
<evidence type="ECO:0000256" key="2">
    <source>
        <dbReference type="ARBA" id="ARBA00022695"/>
    </source>
</evidence>
<feature type="site" description="Transition state stabilizer" evidence="3">
    <location>
        <position position="22"/>
    </location>
</feature>
<dbReference type="InterPro" id="IPR029044">
    <property type="entry name" value="Nucleotide-diphossugar_trans"/>
</dbReference>
<dbReference type="GO" id="GO:0050518">
    <property type="term" value="F:2-C-methyl-D-erythritol 4-phosphate cytidylyltransferase activity"/>
    <property type="evidence" value="ECO:0007669"/>
    <property type="project" value="UniProtKB-UniRule"/>
</dbReference>
<comment type="similarity">
    <text evidence="3">Belongs to the IspD/TarI cytidylyltransferase family. IspD subfamily.</text>
</comment>
<reference evidence="4" key="2">
    <citation type="submission" date="2021-04" db="EMBL/GenBank/DDBJ databases">
        <authorList>
            <person name="Gilroy R."/>
        </authorList>
    </citation>
    <scope>NUCLEOTIDE SEQUENCE</scope>
    <source>
        <strain evidence="4">ChiHecec2B26-12326</strain>
    </source>
</reference>
<feature type="site" description="Positions MEP for the nucleophilic attack" evidence="3">
    <location>
        <position position="162"/>
    </location>
</feature>
<dbReference type="NCBIfam" id="TIGR00453">
    <property type="entry name" value="ispD"/>
    <property type="match status" value="1"/>
</dbReference>
<feature type="site" description="Transition state stabilizer" evidence="3">
    <location>
        <position position="15"/>
    </location>
</feature>
<dbReference type="GO" id="GO:0019288">
    <property type="term" value="P:isopentenyl diphosphate biosynthetic process, methylerythritol 4-phosphate pathway"/>
    <property type="evidence" value="ECO:0007669"/>
    <property type="project" value="UniProtKB-UniRule"/>
</dbReference>
<sequence>MNKYVVIVAGGKGLRMGGDLPKQFIPMRGKPLLMHTLETFYRWDASVRVVLVLPEAHQAYWRMLCEEIGCQVPHAVVNGGEARFFSVKQGLDWIIHKESMDGKKGLADCLIAVHDGVRPFVAPEVISSCFERAASTKAAIPVVPLVDSLREKDENGSHPVDRSRYIAVQTPQVFDGALLQEAYRQPYSPRFTDDASVVEALGYTIDTVPGNRENIKITTPFDLRVAEALFNSEAYE</sequence>
<dbReference type="EMBL" id="DXEN01000055">
    <property type="protein sequence ID" value="HIX86388.1"/>
    <property type="molecule type" value="Genomic_DNA"/>
</dbReference>
<dbReference type="InterPro" id="IPR001228">
    <property type="entry name" value="IspD"/>
</dbReference>
<dbReference type="FunFam" id="3.90.550.10:FF:000003">
    <property type="entry name" value="2-C-methyl-D-erythritol 4-phosphate cytidylyltransferase"/>
    <property type="match status" value="1"/>
</dbReference>
<comment type="function">
    <text evidence="3">Catalyzes the formation of 4-diphosphocytidyl-2-C-methyl-D-erythritol from CTP and 2-C-methyl-D-erythritol 4-phosphate (MEP).</text>
</comment>
<evidence type="ECO:0000313" key="5">
    <source>
        <dbReference type="Proteomes" id="UP000823847"/>
    </source>
</evidence>